<evidence type="ECO:0000256" key="3">
    <source>
        <dbReference type="SAM" id="SignalP"/>
    </source>
</evidence>
<dbReference type="InterPro" id="IPR003737">
    <property type="entry name" value="GlcNAc_PI_deacetylase-related"/>
</dbReference>
<evidence type="ECO:0000256" key="2">
    <source>
        <dbReference type="ARBA" id="ARBA00012176"/>
    </source>
</evidence>
<dbReference type="Gene3D" id="3.40.50.10320">
    <property type="entry name" value="LmbE-like"/>
    <property type="match status" value="1"/>
</dbReference>
<reference evidence="5" key="1">
    <citation type="submission" date="2019-04" db="EMBL/GenBank/DDBJ databases">
        <title>Friends and foes A comparative genomics studyof 23 Aspergillus species from section Flavi.</title>
        <authorList>
            <consortium name="DOE Joint Genome Institute"/>
            <person name="Kjaerbolling I."/>
            <person name="Vesth T."/>
            <person name="Frisvad J.C."/>
            <person name="Nybo J.L."/>
            <person name="Theobald S."/>
            <person name="Kildgaard S."/>
            <person name="Isbrandt T."/>
            <person name="Kuo A."/>
            <person name="Sato A."/>
            <person name="Lyhne E.K."/>
            <person name="Kogle M.E."/>
            <person name="Wiebenga A."/>
            <person name="Kun R.S."/>
            <person name="Lubbers R.J."/>
            <person name="Makela M.R."/>
            <person name="Barry K."/>
            <person name="Chovatia M."/>
            <person name="Clum A."/>
            <person name="Daum C."/>
            <person name="Haridas S."/>
            <person name="He G."/>
            <person name="LaButti K."/>
            <person name="Lipzen A."/>
            <person name="Mondo S."/>
            <person name="Riley R."/>
            <person name="Salamov A."/>
            <person name="Simmons B.A."/>
            <person name="Magnuson J.K."/>
            <person name="Henrissat B."/>
            <person name="Mortensen U.H."/>
            <person name="Larsen T.O."/>
            <person name="Devries R.P."/>
            <person name="Grigoriev I.V."/>
            <person name="Machida M."/>
            <person name="Baker S.E."/>
            <person name="Andersen M.R."/>
        </authorList>
    </citation>
    <scope>NUCLEOTIDE SEQUENCE [LARGE SCALE GENOMIC DNA]</scope>
    <source>
        <strain evidence="5">IBT 14317</strain>
    </source>
</reference>
<dbReference type="SUPFAM" id="SSF102588">
    <property type="entry name" value="LmbE-like"/>
    <property type="match status" value="1"/>
</dbReference>
<dbReference type="GO" id="GO:0005783">
    <property type="term" value="C:endoplasmic reticulum"/>
    <property type="evidence" value="ECO:0007669"/>
    <property type="project" value="TreeGrafter"/>
</dbReference>
<gene>
    <name evidence="5" type="ORF">BDV23DRAFT_191635</name>
</gene>
<feature type="domain" description="DUF7402" evidence="4">
    <location>
        <begin position="363"/>
        <end position="469"/>
    </location>
</feature>
<dbReference type="AlphaFoldDB" id="A0A5N7CGW2"/>
<comment type="similarity">
    <text evidence="1">Belongs to the PIGL family.</text>
</comment>
<dbReference type="OrthoDB" id="203440at2759"/>
<name>A0A5N7CGW2_PETAA</name>
<dbReference type="Proteomes" id="UP000326877">
    <property type="component" value="Unassembled WGS sequence"/>
</dbReference>
<feature type="signal peptide" evidence="3">
    <location>
        <begin position="1"/>
        <end position="21"/>
    </location>
</feature>
<dbReference type="EC" id="3.5.1.89" evidence="2"/>
<proteinExistence type="inferred from homology"/>
<dbReference type="EMBL" id="ML735229">
    <property type="protein sequence ID" value="KAE8393432.1"/>
    <property type="molecule type" value="Genomic_DNA"/>
</dbReference>
<feature type="chain" id="PRO_5024902008" description="N-acetylglucosaminylphosphatidylinositol deacetylase" evidence="3">
    <location>
        <begin position="22"/>
        <end position="476"/>
    </location>
</feature>
<protein>
    <recommendedName>
        <fullName evidence="2">N-acetylglucosaminylphosphatidylinositol deacetylase</fullName>
        <ecNumber evidence="2">3.5.1.89</ecNumber>
    </recommendedName>
</protein>
<evidence type="ECO:0000256" key="1">
    <source>
        <dbReference type="ARBA" id="ARBA00006066"/>
    </source>
</evidence>
<organism evidence="5">
    <name type="scientific">Petromyces alliaceus</name>
    <name type="common">Aspergillus alliaceus</name>
    <dbReference type="NCBI Taxonomy" id="209559"/>
    <lineage>
        <taxon>Eukaryota</taxon>
        <taxon>Fungi</taxon>
        <taxon>Dikarya</taxon>
        <taxon>Ascomycota</taxon>
        <taxon>Pezizomycotina</taxon>
        <taxon>Eurotiomycetes</taxon>
        <taxon>Eurotiomycetidae</taxon>
        <taxon>Eurotiales</taxon>
        <taxon>Aspergillaceae</taxon>
        <taxon>Aspergillus</taxon>
        <taxon>Aspergillus subgen. Circumdati</taxon>
    </lineage>
</organism>
<dbReference type="Pfam" id="PF02585">
    <property type="entry name" value="PIG-L"/>
    <property type="match status" value="1"/>
</dbReference>
<keyword evidence="3" id="KW-0732">Signal</keyword>
<sequence length="476" mass="51535">MRISSFLGAVGFLHQLHSSTAQTLNIVAHQDDDLLFTNPDLLHAIQASRKVRTVFLTAGDAGEIFTGYWEQRQAGSQAAYAQMTNVDNVWTQSDAGIHGKNIPLFTLNGNPDISLAFLQLPDGNLGGNGFPNTGSASLQKLWQSEISSIQAVNGSTSYTSDELLNVLATLMSDFQPDRVNTLDYVHGYGDGDHSDHHTTAYYVQKAAERYTTGHTLTGYTGYPIQSMAQNVLDDDLKAKQTAFFTYAAHDSKVCHDLASCGNGNEAQWLQRQYAVTGEPVANARTLTARRAVEPEERVVLDGTRSRTRAGVEVLLSNVTAAQPSFVSPRSPGMLAFNLVVTNSNKSSTPAKVTMVATNLKNVARGGQTADKAIDGMVDGYPGLIVREWATVGGKAGCILTLTWNNPQIISESYLYDRPNVNDQVTGGSLRFDNGSSVPVNVLDNYGNPNRIQFSKRTTHSLVFTVTSIEVYGTPSS</sequence>
<accession>A0A5N7CGW2</accession>
<dbReference type="InterPro" id="IPR055826">
    <property type="entry name" value="DUF7402"/>
</dbReference>
<dbReference type="GO" id="GO:0000225">
    <property type="term" value="F:N-acetylglucosaminylphosphatidylinositol deacetylase activity"/>
    <property type="evidence" value="ECO:0007669"/>
    <property type="project" value="UniProtKB-EC"/>
</dbReference>
<dbReference type="InterPro" id="IPR024078">
    <property type="entry name" value="LmbE-like_dom_sf"/>
</dbReference>
<dbReference type="PANTHER" id="PTHR12993:SF23">
    <property type="entry name" value="N-ACETYLGLUCOSAMINYLPHOSPHATIDYLINOSITOL DEACETYLASE"/>
    <property type="match status" value="1"/>
</dbReference>
<dbReference type="Pfam" id="PF24135">
    <property type="entry name" value="DUF7402"/>
    <property type="match status" value="1"/>
</dbReference>
<evidence type="ECO:0000259" key="4">
    <source>
        <dbReference type="Pfam" id="PF24135"/>
    </source>
</evidence>
<evidence type="ECO:0000313" key="5">
    <source>
        <dbReference type="EMBL" id="KAE8393432.1"/>
    </source>
</evidence>
<dbReference type="PANTHER" id="PTHR12993">
    <property type="entry name" value="N-ACETYLGLUCOSAMINYL-PHOSPHATIDYLINOSITOL DE-N-ACETYLASE-RELATED"/>
    <property type="match status" value="1"/>
</dbReference>